<reference evidence="2" key="1">
    <citation type="journal article" date="2019" name="Int. J. Syst. Evol. Microbiol.">
        <title>The Global Catalogue of Microorganisms (GCM) 10K type strain sequencing project: providing services to taxonomists for standard genome sequencing and annotation.</title>
        <authorList>
            <consortium name="The Broad Institute Genomics Platform"/>
            <consortium name="The Broad Institute Genome Sequencing Center for Infectious Disease"/>
            <person name="Wu L."/>
            <person name="Ma J."/>
        </authorList>
    </citation>
    <scope>NUCLEOTIDE SEQUENCE [LARGE SCALE GENOMIC DNA]</scope>
    <source>
        <strain evidence="2">JCM 1407</strain>
    </source>
</reference>
<dbReference type="Pfam" id="PF10764">
    <property type="entry name" value="Gin"/>
    <property type="match status" value="1"/>
</dbReference>
<dbReference type="Proteomes" id="UP001501510">
    <property type="component" value="Unassembled WGS sequence"/>
</dbReference>
<protein>
    <submittedName>
        <fullName evidence="1">Sigma factor G inhibitor Gin</fullName>
    </submittedName>
</protein>
<gene>
    <name evidence="1" type="ORF">GCM10008906_28090</name>
</gene>
<comment type="caution">
    <text evidence="1">The sequence shown here is derived from an EMBL/GenBank/DDBJ whole genome shotgun (WGS) entry which is preliminary data.</text>
</comment>
<dbReference type="EMBL" id="BAAACG010000013">
    <property type="protein sequence ID" value="GAA0743890.1"/>
    <property type="molecule type" value="Genomic_DNA"/>
</dbReference>
<sequence length="70" mass="8364">MKKQRCIICGKPLSSGIMINRKGICSCCEKRIINIKMDTDFYEFYRECIKKNIVPTIIKEEEFRCQSYQF</sequence>
<name>A0ABP3UZM5_9CLOT</name>
<organism evidence="1 2">
    <name type="scientific">Clostridium oceanicum</name>
    <dbReference type="NCBI Taxonomy" id="1543"/>
    <lineage>
        <taxon>Bacteria</taxon>
        <taxon>Bacillati</taxon>
        <taxon>Bacillota</taxon>
        <taxon>Clostridia</taxon>
        <taxon>Eubacteriales</taxon>
        <taxon>Clostridiaceae</taxon>
        <taxon>Clostridium</taxon>
    </lineage>
</organism>
<evidence type="ECO:0000313" key="1">
    <source>
        <dbReference type="EMBL" id="GAA0743890.1"/>
    </source>
</evidence>
<evidence type="ECO:0000313" key="2">
    <source>
        <dbReference type="Proteomes" id="UP001501510"/>
    </source>
</evidence>
<dbReference type="RefSeq" id="WP_343762469.1">
    <property type="nucleotide sequence ID" value="NZ_BAAACG010000013.1"/>
</dbReference>
<keyword evidence="2" id="KW-1185">Reference proteome</keyword>
<proteinExistence type="predicted"/>
<dbReference type="InterPro" id="IPR019700">
    <property type="entry name" value="Sigma-G_inhibitor_Gin"/>
</dbReference>
<accession>A0ABP3UZM5</accession>